<keyword evidence="4" id="KW-1185">Reference proteome</keyword>
<dbReference type="Gramene" id="KRH15567">
    <property type="protein sequence ID" value="KRH15567"/>
    <property type="gene ID" value="GLYMA_14G096500"/>
</dbReference>
<dbReference type="EMBL" id="CM000847">
    <property type="protein sequence ID" value="KRH15567.1"/>
    <property type="molecule type" value="Genomic_DNA"/>
</dbReference>
<feature type="transmembrane region" description="Helical" evidence="1">
    <location>
        <begin position="24"/>
        <end position="45"/>
    </location>
</feature>
<evidence type="ECO:0000313" key="2">
    <source>
        <dbReference type="EMBL" id="KRH15567.1"/>
    </source>
</evidence>
<evidence type="ECO:0000313" key="4">
    <source>
        <dbReference type="Proteomes" id="UP000008827"/>
    </source>
</evidence>
<dbReference type="Proteomes" id="UP000008827">
    <property type="component" value="Chromosome 14"/>
</dbReference>
<sequence>MMRIGILHCCNSCFHVRWLTLSNLVIKFPITFIHFIFQPNYVVFLHRSLMHHFVMNIHYCPPHASKFPTKQNVFPIISTIENYLMMSFNKPKSTLRGS</sequence>
<organism evidence="2">
    <name type="scientific">Glycine max</name>
    <name type="common">Soybean</name>
    <name type="synonym">Glycine hispida</name>
    <dbReference type="NCBI Taxonomy" id="3847"/>
    <lineage>
        <taxon>Eukaryota</taxon>
        <taxon>Viridiplantae</taxon>
        <taxon>Streptophyta</taxon>
        <taxon>Embryophyta</taxon>
        <taxon>Tracheophyta</taxon>
        <taxon>Spermatophyta</taxon>
        <taxon>Magnoliopsida</taxon>
        <taxon>eudicotyledons</taxon>
        <taxon>Gunneridae</taxon>
        <taxon>Pentapetalae</taxon>
        <taxon>rosids</taxon>
        <taxon>fabids</taxon>
        <taxon>Fabales</taxon>
        <taxon>Fabaceae</taxon>
        <taxon>Papilionoideae</taxon>
        <taxon>50 kb inversion clade</taxon>
        <taxon>NPAAA clade</taxon>
        <taxon>indigoferoid/millettioid clade</taxon>
        <taxon>Phaseoleae</taxon>
        <taxon>Glycine</taxon>
        <taxon>Glycine subgen. Soja</taxon>
    </lineage>
</organism>
<accession>A0A0R0GN31</accession>
<evidence type="ECO:0000313" key="3">
    <source>
        <dbReference type="EnsemblPlants" id="KRH15567"/>
    </source>
</evidence>
<keyword evidence="1" id="KW-0472">Membrane</keyword>
<dbReference type="InParanoid" id="A0A0R0GN31"/>
<protein>
    <submittedName>
        <fullName evidence="2 3">Uncharacterized protein</fullName>
    </submittedName>
</protein>
<dbReference type="AlphaFoldDB" id="A0A0R0GN31"/>
<keyword evidence="1" id="KW-0812">Transmembrane</keyword>
<reference evidence="3" key="2">
    <citation type="submission" date="2018-02" db="UniProtKB">
        <authorList>
            <consortium name="EnsemblPlants"/>
        </authorList>
    </citation>
    <scope>IDENTIFICATION</scope>
    <source>
        <strain evidence="3">Williams 82</strain>
    </source>
</reference>
<reference evidence="2 3" key="1">
    <citation type="journal article" date="2010" name="Nature">
        <title>Genome sequence of the palaeopolyploid soybean.</title>
        <authorList>
            <person name="Schmutz J."/>
            <person name="Cannon S.B."/>
            <person name="Schlueter J."/>
            <person name="Ma J."/>
            <person name="Mitros T."/>
            <person name="Nelson W."/>
            <person name="Hyten D.L."/>
            <person name="Song Q."/>
            <person name="Thelen J.J."/>
            <person name="Cheng J."/>
            <person name="Xu D."/>
            <person name="Hellsten U."/>
            <person name="May G.D."/>
            <person name="Yu Y."/>
            <person name="Sakurai T."/>
            <person name="Umezawa T."/>
            <person name="Bhattacharyya M.K."/>
            <person name="Sandhu D."/>
            <person name="Valliyodan B."/>
            <person name="Lindquist E."/>
            <person name="Peto M."/>
            <person name="Grant D."/>
            <person name="Shu S."/>
            <person name="Goodstein D."/>
            <person name="Barry K."/>
            <person name="Futrell-Griggs M."/>
            <person name="Abernathy B."/>
            <person name="Du J."/>
            <person name="Tian Z."/>
            <person name="Zhu L."/>
            <person name="Gill N."/>
            <person name="Joshi T."/>
            <person name="Libault M."/>
            <person name="Sethuraman A."/>
            <person name="Zhang X.-C."/>
            <person name="Shinozaki K."/>
            <person name="Nguyen H.T."/>
            <person name="Wing R.A."/>
            <person name="Cregan P."/>
            <person name="Specht J."/>
            <person name="Grimwood J."/>
            <person name="Rokhsar D."/>
            <person name="Stacey G."/>
            <person name="Shoemaker R.C."/>
            <person name="Jackson S.A."/>
        </authorList>
    </citation>
    <scope>NUCLEOTIDE SEQUENCE</scope>
    <source>
        <strain evidence="3">cv. Williams 82</strain>
        <tissue evidence="2">Callus</tissue>
    </source>
</reference>
<reference evidence="2" key="3">
    <citation type="submission" date="2018-07" db="EMBL/GenBank/DDBJ databases">
        <title>WGS assembly of Glycine max.</title>
        <authorList>
            <person name="Schmutz J."/>
            <person name="Cannon S."/>
            <person name="Schlueter J."/>
            <person name="Ma J."/>
            <person name="Mitros T."/>
            <person name="Nelson W."/>
            <person name="Hyten D."/>
            <person name="Song Q."/>
            <person name="Thelen J."/>
            <person name="Cheng J."/>
            <person name="Xu D."/>
            <person name="Hellsten U."/>
            <person name="May G."/>
            <person name="Yu Y."/>
            <person name="Sakurai T."/>
            <person name="Umezawa T."/>
            <person name="Bhattacharyya M."/>
            <person name="Sandhu D."/>
            <person name="Valliyodan B."/>
            <person name="Lindquist E."/>
            <person name="Peto M."/>
            <person name="Grant D."/>
            <person name="Shu S."/>
            <person name="Goodstein D."/>
            <person name="Barry K."/>
            <person name="Futrell-Griggs M."/>
            <person name="Abernathy B."/>
            <person name="Du J."/>
            <person name="Tian Z."/>
            <person name="Zhu L."/>
            <person name="Gill N."/>
            <person name="Joshi T."/>
            <person name="Libault M."/>
            <person name="Sethuraman A."/>
            <person name="Zhang X."/>
            <person name="Shinozaki K."/>
            <person name="Nguyen H."/>
            <person name="Wing R."/>
            <person name="Cregan P."/>
            <person name="Specht J."/>
            <person name="Grimwood J."/>
            <person name="Rokhsar D."/>
            <person name="Stacey G."/>
            <person name="Shoemaker R."/>
            <person name="Jackson S."/>
        </authorList>
    </citation>
    <scope>NUCLEOTIDE SEQUENCE</scope>
    <source>
        <tissue evidence="2">Callus</tissue>
    </source>
</reference>
<evidence type="ECO:0000256" key="1">
    <source>
        <dbReference type="SAM" id="Phobius"/>
    </source>
</evidence>
<dbReference type="EnsemblPlants" id="KRH15567">
    <property type="protein sequence ID" value="KRH15567"/>
    <property type="gene ID" value="GLYMA_14G096500"/>
</dbReference>
<keyword evidence="1" id="KW-1133">Transmembrane helix</keyword>
<name>A0A0R0GN31_SOYBN</name>
<proteinExistence type="predicted"/>
<gene>
    <name evidence="2" type="ORF">GLYMA_14G096500</name>
</gene>